<keyword evidence="4 11" id="KW-0237">DNA synthesis</keyword>
<keyword evidence="3 11" id="KW-0846">Cobalamin</keyword>
<reference evidence="14 15" key="1">
    <citation type="submission" date="2016-10" db="EMBL/GenBank/DDBJ databases">
        <authorList>
            <person name="de Groot N.N."/>
        </authorList>
    </citation>
    <scope>NUCLEOTIDE SEQUENCE [LARGE SCALE GENOMIC DNA]</scope>
    <source>
        <strain evidence="14 15">DSM 25584</strain>
    </source>
</reference>
<name>A0A1G7TUE4_9PROT</name>
<dbReference type="CDD" id="cd02888">
    <property type="entry name" value="RNR_II_dimer"/>
    <property type="match status" value="1"/>
</dbReference>
<dbReference type="PANTHER" id="PTHR43371:SF1">
    <property type="entry name" value="RIBONUCLEOSIDE-DIPHOSPHATE REDUCTASE"/>
    <property type="match status" value="1"/>
</dbReference>
<evidence type="ECO:0000256" key="6">
    <source>
        <dbReference type="ARBA" id="ARBA00023002"/>
    </source>
</evidence>
<keyword evidence="9 11" id="KW-0170">Cobalt</keyword>
<evidence type="ECO:0000256" key="8">
    <source>
        <dbReference type="ARBA" id="ARBA00023157"/>
    </source>
</evidence>
<dbReference type="EMBL" id="FNCE01000010">
    <property type="protein sequence ID" value="SDG38150.1"/>
    <property type="molecule type" value="Genomic_DNA"/>
</dbReference>
<comment type="similarity">
    <text evidence="2 11">Belongs to the ribonucleoside diphosphate reductase class-2 family.</text>
</comment>
<dbReference type="EC" id="1.17.4.1" evidence="11"/>
<evidence type="ECO:0000313" key="15">
    <source>
        <dbReference type="Proteomes" id="UP000199415"/>
    </source>
</evidence>
<keyword evidence="7" id="KW-0215">Deoxyribonucleotide synthesis</keyword>
<dbReference type="InterPro" id="IPR013344">
    <property type="entry name" value="RNR_NrdJ/NrdZ"/>
</dbReference>
<dbReference type="GO" id="GO:0071897">
    <property type="term" value="P:DNA biosynthetic process"/>
    <property type="evidence" value="ECO:0007669"/>
    <property type="project" value="UniProtKB-KW"/>
</dbReference>
<comment type="function">
    <text evidence="11">Catalyzes the reduction of ribonucleotides to deoxyribonucleotides. May function to provide a pool of deoxyribonucleotide precursors for DNA repair during oxygen limitation and/or for immediate growth after restoration of oxygen.</text>
</comment>
<accession>A0A1G7TUE4</accession>
<evidence type="ECO:0000256" key="10">
    <source>
        <dbReference type="ARBA" id="ARBA00047754"/>
    </source>
</evidence>
<dbReference type="InterPro" id="IPR013509">
    <property type="entry name" value="RNR_lsu_N"/>
</dbReference>
<keyword evidence="15" id="KW-1185">Reference proteome</keyword>
<dbReference type="PRINTS" id="PR01183">
    <property type="entry name" value="RIBORDTASEM1"/>
</dbReference>
<keyword evidence="5 11" id="KW-0547">Nucleotide-binding</keyword>
<evidence type="ECO:0000256" key="5">
    <source>
        <dbReference type="ARBA" id="ARBA00022741"/>
    </source>
</evidence>
<organism evidence="14 15">
    <name type="scientific">Limimonas halophila</name>
    <dbReference type="NCBI Taxonomy" id="1082479"/>
    <lineage>
        <taxon>Bacteria</taxon>
        <taxon>Pseudomonadati</taxon>
        <taxon>Pseudomonadota</taxon>
        <taxon>Alphaproteobacteria</taxon>
        <taxon>Rhodospirillales</taxon>
        <taxon>Rhodovibrionaceae</taxon>
        <taxon>Limimonas</taxon>
    </lineage>
</organism>
<dbReference type="PANTHER" id="PTHR43371">
    <property type="entry name" value="VITAMIN B12-DEPENDENT RIBONUCLEOTIDE REDUCTASE"/>
    <property type="match status" value="1"/>
</dbReference>
<dbReference type="InterPro" id="IPR000788">
    <property type="entry name" value="RNR_lg_C"/>
</dbReference>
<evidence type="ECO:0000259" key="12">
    <source>
        <dbReference type="Pfam" id="PF00317"/>
    </source>
</evidence>
<dbReference type="GO" id="GO:0009263">
    <property type="term" value="P:deoxyribonucleotide biosynthetic process"/>
    <property type="evidence" value="ECO:0007669"/>
    <property type="project" value="UniProtKB-KW"/>
</dbReference>
<comment type="cofactor">
    <cofactor evidence="1 11">
        <name>adenosylcob(III)alamin</name>
        <dbReference type="ChEBI" id="CHEBI:18408"/>
    </cofactor>
</comment>
<dbReference type="AlphaFoldDB" id="A0A1G7TUE4"/>
<dbReference type="Pfam" id="PF02867">
    <property type="entry name" value="Ribonuc_red_lgC"/>
    <property type="match status" value="1"/>
</dbReference>
<feature type="domain" description="Ribonucleotide reductase large subunit N-terminal" evidence="12">
    <location>
        <begin position="5"/>
        <end position="81"/>
    </location>
</feature>
<dbReference type="GO" id="GO:0031419">
    <property type="term" value="F:cobalamin binding"/>
    <property type="evidence" value="ECO:0007669"/>
    <property type="project" value="UniProtKB-KW"/>
</dbReference>
<dbReference type="Proteomes" id="UP000199415">
    <property type="component" value="Unassembled WGS sequence"/>
</dbReference>
<evidence type="ECO:0000256" key="3">
    <source>
        <dbReference type="ARBA" id="ARBA00022628"/>
    </source>
</evidence>
<protein>
    <recommendedName>
        <fullName evidence="11">Vitamin B12-dependent ribonucleotide reductase</fullName>
        <ecNumber evidence="11">1.17.4.1</ecNumber>
    </recommendedName>
</protein>
<proteinExistence type="inferred from homology"/>
<feature type="domain" description="Ribonucleotide reductase large subunit C-terminal" evidence="13">
    <location>
        <begin position="87"/>
        <end position="554"/>
    </location>
</feature>
<dbReference type="GO" id="GO:0004748">
    <property type="term" value="F:ribonucleoside-diphosphate reductase activity, thioredoxin disulfide as acceptor"/>
    <property type="evidence" value="ECO:0007669"/>
    <property type="project" value="UniProtKB-EC"/>
</dbReference>
<evidence type="ECO:0000313" key="14">
    <source>
        <dbReference type="EMBL" id="SDG38150.1"/>
    </source>
</evidence>
<dbReference type="RefSeq" id="WP_090021186.1">
    <property type="nucleotide sequence ID" value="NZ_FNCE01000010.1"/>
</dbReference>
<keyword evidence="8" id="KW-1015">Disulfide bond</keyword>
<evidence type="ECO:0000256" key="2">
    <source>
        <dbReference type="ARBA" id="ARBA00007405"/>
    </source>
</evidence>
<evidence type="ECO:0000256" key="4">
    <source>
        <dbReference type="ARBA" id="ARBA00022634"/>
    </source>
</evidence>
<evidence type="ECO:0000256" key="1">
    <source>
        <dbReference type="ARBA" id="ARBA00001922"/>
    </source>
</evidence>
<evidence type="ECO:0000259" key="13">
    <source>
        <dbReference type="Pfam" id="PF02867"/>
    </source>
</evidence>
<evidence type="ECO:0000256" key="7">
    <source>
        <dbReference type="ARBA" id="ARBA00023116"/>
    </source>
</evidence>
<comment type="catalytic activity">
    <reaction evidence="10 11">
        <text>a 2'-deoxyribonucleoside 5'-diphosphate + [thioredoxin]-disulfide + H2O = a ribonucleoside 5'-diphosphate + [thioredoxin]-dithiol</text>
        <dbReference type="Rhea" id="RHEA:23252"/>
        <dbReference type="Rhea" id="RHEA-COMP:10698"/>
        <dbReference type="Rhea" id="RHEA-COMP:10700"/>
        <dbReference type="ChEBI" id="CHEBI:15377"/>
        <dbReference type="ChEBI" id="CHEBI:29950"/>
        <dbReference type="ChEBI" id="CHEBI:50058"/>
        <dbReference type="ChEBI" id="CHEBI:57930"/>
        <dbReference type="ChEBI" id="CHEBI:73316"/>
        <dbReference type="EC" id="1.17.4.1"/>
    </reaction>
</comment>
<dbReference type="OrthoDB" id="9762933at2"/>
<dbReference type="InterPro" id="IPR050862">
    <property type="entry name" value="RdRp_reductase_class-2"/>
</dbReference>
<dbReference type="NCBIfam" id="TIGR02504">
    <property type="entry name" value="NrdJ_Z"/>
    <property type="match status" value="1"/>
</dbReference>
<dbReference type="Gene3D" id="3.20.70.20">
    <property type="match status" value="1"/>
</dbReference>
<dbReference type="Pfam" id="PF00317">
    <property type="entry name" value="Ribonuc_red_lgN"/>
    <property type="match status" value="1"/>
</dbReference>
<dbReference type="SUPFAM" id="SSF51998">
    <property type="entry name" value="PFL-like glycyl radical enzymes"/>
    <property type="match status" value="1"/>
</dbReference>
<dbReference type="GO" id="GO:0005524">
    <property type="term" value="F:ATP binding"/>
    <property type="evidence" value="ECO:0007669"/>
    <property type="project" value="InterPro"/>
</dbReference>
<keyword evidence="6 11" id="KW-0560">Oxidoreductase</keyword>
<evidence type="ECO:0000256" key="9">
    <source>
        <dbReference type="ARBA" id="ARBA00023285"/>
    </source>
</evidence>
<sequence>MTVQLTPIAQRIWDMKYRRKAADGTPLEADIGETWDRVAAALAQAEPAHTRAAQRDAFRAALDDFRFMPAGRILAGAGTGLEVTLFNCFVMGTIPDDLHGIFTHLREAAETLRAGGGIGYDFSTLRPAGAPVRGLGGTASGPVSFMDVWDAMCRTIMSAGNRRGAMMGTLRCDHPDIEAFIAAKADPARLRMFNLSVLATDSFMAAVEADDAWPLTFGGEVYRTLRARELWDRIMAATYDYAEPGVIFIDRVNALNNLAYCEIIHATNPCGEEPLPPYGACLLGSINLARLVRHPFTDAADLDVSALDELVPRAVRMLDNAIDVSRFPLAQQREEAVAKRRIGLGVTGLADALMMCGLTYGSDAAVARTGDWLHALQRRSYLASVELARERGPFPLFDRERYLESPTVQALDADVRAAIAAHGVRNGLVGSVAPTGTISLVANNVSSGLEPVYSPSYTRKIRQRDDTHREVTVTDYAVAEYRRLVGDDSALPPAFVDTESLTPDAHVAMQAAVQRYIDASVSKTINVPADIGFDAFKDVYRRAFEAGCKGCTTYRPNPTTGAVLEAGGDAGQTSPGDHRTLAEEPCRVCGAREVLGHPGCRVCAHCGASRCGA</sequence>
<gene>
    <name evidence="14" type="ORF">SAMN05216241_11055</name>
</gene>
<evidence type="ECO:0000256" key="11">
    <source>
        <dbReference type="RuleBase" id="RU364064"/>
    </source>
</evidence>
<dbReference type="STRING" id="1082479.SAMN05216241_11055"/>